<reference evidence="9 10" key="1">
    <citation type="journal article" date="2020" name="Cell">
        <title>Large-Scale Comparative Analyses of Tick Genomes Elucidate Their Genetic Diversity and Vector Capacities.</title>
        <authorList>
            <consortium name="Tick Genome and Microbiome Consortium (TIGMIC)"/>
            <person name="Jia N."/>
            <person name="Wang J."/>
            <person name="Shi W."/>
            <person name="Du L."/>
            <person name="Sun Y."/>
            <person name="Zhan W."/>
            <person name="Jiang J.F."/>
            <person name="Wang Q."/>
            <person name="Zhang B."/>
            <person name="Ji P."/>
            <person name="Bell-Sakyi L."/>
            <person name="Cui X.M."/>
            <person name="Yuan T.T."/>
            <person name="Jiang B.G."/>
            <person name="Yang W.F."/>
            <person name="Lam T.T."/>
            <person name="Chang Q.C."/>
            <person name="Ding S.J."/>
            <person name="Wang X.J."/>
            <person name="Zhu J.G."/>
            <person name="Ruan X.D."/>
            <person name="Zhao L."/>
            <person name="Wei J.T."/>
            <person name="Ye R.Z."/>
            <person name="Que T.C."/>
            <person name="Du C.H."/>
            <person name="Zhou Y.H."/>
            <person name="Cheng J.X."/>
            <person name="Dai P.F."/>
            <person name="Guo W.B."/>
            <person name="Han X.H."/>
            <person name="Huang E.J."/>
            <person name="Li L.F."/>
            <person name="Wei W."/>
            <person name="Gao Y.C."/>
            <person name="Liu J.Z."/>
            <person name="Shao H.Z."/>
            <person name="Wang X."/>
            <person name="Wang C.C."/>
            <person name="Yang T.C."/>
            <person name="Huo Q.B."/>
            <person name="Li W."/>
            <person name="Chen H.Y."/>
            <person name="Chen S.E."/>
            <person name="Zhou L.G."/>
            <person name="Ni X.B."/>
            <person name="Tian J.H."/>
            <person name="Sheng Y."/>
            <person name="Liu T."/>
            <person name="Pan Y.S."/>
            <person name="Xia L.Y."/>
            <person name="Li J."/>
            <person name="Zhao F."/>
            <person name="Cao W.C."/>
        </authorList>
    </citation>
    <scope>NUCLEOTIDE SEQUENCE [LARGE SCALE GENOMIC DNA]</scope>
    <source>
        <strain evidence="9">HaeL-2018</strain>
    </source>
</reference>
<evidence type="ECO:0000313" key="9">
    <source>
        <dbReference type="EMBL" id="KAH9376324.1"/>
    </source>
</evidence>
<proteinExistence type="predicted"/>
<sequence>MATMVNADPMLTWDVPDEWSLEEASTVPAAYATTYCALHVRGRLQPGESVLIHSGSGAVGQASIRVALSMGCTVFTTVG</sequence>
<evidence type="ECO:0000256" key="2">
    <source>
        <dbReference type="ARBA" id="ARBA00022516"/>
    </source>
</evidence>
<comment type="caution">
    <text evidence="9">The sequence shown here is derived from an EMBL/GenBank/DDBJ whole genome shotgun (WGS) entry which is preliminary data.</text>
</comment>
<keyword evidence="5" id="KW-0560">Oxidoreductase</keyword>
<protein>
    <recommendedName>
        <fullName evidence="11">Fatty acid synthase</fullName>
    </recommendedName>
</protein>
<dbReference type="PANTHER" id="PTHR43775:SF7">
    <property type="entry name" value="FATTY ACID SYNTHASE"/>
    <property type="match status" value="1"/>
</dbReference>
<evidence type="ECO:0000256" key="4">
    <source>
        <dbReference type="ARBA" id="ARBA00022857"/>
    </source>
</evidence>
<evidence type="ECO:0000256" key="8">
    <source>
        <dbReference type="ARBA" id="ARBA00023268"/>
    </source>
</evidence>
<evidence type="ECO:0000313" key="10">
    <source>
        <dbReference type="Proteomes" id="UP000821853"/>
    </source>
</evidence>
<name>A0A9J6GQ66_HAELO</name>
<organism evidence="9 10">
    <name type="scientific">Haemaphysalis longicornis</name>
    <name type="common">Bush tick</name>
    <dbReference type="NCBI Taxonomy" id="44386"/>
    <lineage>
        <taxon>Eukaryota</taxon>
        <taxon>Metazoa</taxon>
        <taxon>Ecdysozoa</taxon>
        <taxon>Arthropoda</taxon>
        <taxon>Chelicerata</taxon>
        <taxon>Arachnida</taxon>
        <taxon>Acari</taxon>
        <taxon>Parasitiformes</taxon>
        <taxon>Ixodida</taxon>
        <taxon>Ixodoidea</taxon>
        <taxon>Ixodidae</taxon>
        <taxon>Haemaphysalinae</taxon>
        <taxon>Haemaphysalis</taxon>
    </lineage>
</organism>
<evidence type="ECO:0008006" key="11">
    <source>
        <dbReference type="Google" id="ProtNLM"/>
    </source>
</evidence>
<dbReference type="EMBL" id="JABSTR010000008">
    <property type="protein sequence ID" value="KAH9376324.1"/>
    <property type="molecule type" value="Genomic_DNA"/>
</dbReference>
<keyword evidence="8" id="KW-0511">Multifunctional enzyme</keyword>
<dbReference type="InterPro" id="IPR036291">
    <property type="entry name" value="NAD(P)-bd_dom_sf"/>
</dbReference>
<gene>
    <name evidence="9" type="ORF">HPB48_018775</name>
</gene>
<evidence type="ECO:0000256" key="7">
    <source>
        <dbReference type="ARBA" id="ARBA00023160"/>
    </source>
</evidence>
<keyword evidence="2" id="KW-0444">Lipid biosynthesis</keyword>
<evidence type="ECO:0000256" key="3">
    <source>
        <dbReference type="ARBA" id="ARBA00022832"/>
    </source>
</evidence>
<evidence type="ECO:0000256" key="5">
    <source>
        <dbReference type="ARBA" id="ARBA00023002"/>
    </source>
</evidence>
<dbReference type="OrthoDB" id="6504497at2759"/>
<dbReference type="GO" id="GO:0004312">
    <property type="term" value="F:fatty acid synthase activity"/>
    <property type="evidence" value="ECO:0007669"/>
    <property type="project" value="TreeGrafter"/>
</dbReference>
<dbReference type="PANTHER" id="PTHR43775">
    <property type="entry name" value="FATTY ACID SYNTHASE"/>
    <property type="match status" value="1"/>
</dbReference>
<dbReference type="VEuPathDB" id="VectorBase:HLOH_062596"/>
<dbReference type="Proteomes" id="UP000821853">
    <property type="component" value="Unassembled WGS sequence"/>
</dbReference>
<keyword evidence="1" id="KW-0596">Phosphopantetheine</keyword>
<keyword evidence="7" id="KW-0275">Fatty acid biosynthesis</keyword>
<dbReference type="GO" id="GO:0016491">
    <property type="term" value="F:oxidoreductase activity"/>
    <property type="evidence" value="ECO:0007669"/>
    <property type="project" value="UniProtKB-KW"/>
</dbReference>
<evidence type="ECO:0000256" key="6">
    <source>
        <dbReference type="ARBA" id="ARBA00023098"/>
    </source>
</evidence>
<accession>A0A9J6GQ66</accession>
<keyword evidence="3" id="KW-0276">Fatty acid metabolism</keyword>
<keyword evidence="10" id="KW-1185">Reference proteome</keyword>
<dbReference type="AlphaFoldDB" id="A0A9J6GQ66"/>
<keyword evidence="6" id="KW-0443">Lipid metabolism</keyword>
<dbReference type="Gene3D" id="3.90.180.10">
    <property type="entry name" value="Medium-chain alcohol dehydrogenases, catalytic domain"/>
    <property type="match status" value="1"/>
</dbReference>
<dbReference type="SUPFAM" id="SSF51735">
    <property type="entry name" value="NAD(P)-binding Rossmann-fold domains"/>
    <property type="match status" value="1"/>
</dbReference>
<dbReference type="GO" id="GO:0006633">
    <property type="term" value="P:fatty acid biosynthetic process"/>
    <property type="evidence" value="ECO:0007669"/>
    <property type="project" value="UniProtKB-KW"/>
</dbReference>
<evidence type="ECO:0000256" key="1">
    <source>
        <dbReference type="ARBA" id="ARBA00022450"/>
    </source>
</evidence>
<dbReference type="InterPro" id="IPR050091">
    <property type="entry name" value="PKS_NRPS_Biosynth_Enz"/>
</dbReference>
<keyword evidence="4" id="KW-0521">NADP</keyword>